<dbReference type="Proteomes" id="UP000241421">
    <property type="component" value="Unassembled WGS sequence"/>
</dbReference>
<proteinExistence type="predicted"/>
<keyword evidence="5" id="KW-1185">Reference proteome</keyword>
<dbReference type="AlphaFoldDB" id="A0A2U2HLV0"/>
<evidence type="ECO:0000313" key="5">
    <source>
        <dbReference type="Proteomes" id="UP000241421"/>
    </source>
</evidence>
<dbReference type="Pfam" id="PF09835">
    <property type="entry name" value="DUF2062"/>
    <property type="match status" value="1"/>
</dbReference>
<organism evidence="4 5">
    <name type="scientific">Massilia glaciei</name>
    <dbReference type="NCBI Taxonomy" id="1524097"/>
    <lineage>
        <taxon>Bacteria</taxon>
        <taxon>Pseudomonadati</taxon>
        <taxon>Pseudomonadota</taxon>
        <taxon>Betaproteobacteria</taxon>
        <taxon>Burkholderiales</taxon>
        <taxon>Oxalobacteraceae</taxon>
        <taxon>Telluria group</taxon>
        <taxon>Massilia</taxon>
    </lineage>
</organism>
<evidence type="ECO:0000259" key="3">
    <source>
        <dbReference type="Pfam" id="PF09835"/>
    </source>
</evidence>
<feature type="transmembrane region" description="Helical" evidence="2">
    <location>
        <begin position="92"/>
        <end position="117"/>
    </location>
</feature>
<gene>
    <name evidence="4" type="ORF">C7C56_011710</name>
</gene>
<dbReference type="PANTHER" id="PTHR40547:SF1">
    <property type="entry name" value="SLL0298 PROTEIN"/>
    <property type="match status" value="1"/>
</dbReference>
<comment type="caution">
    <text evidence="4">The sequence shown here is derived from an EMBL/GenBank/DDBJ whole genome shotgun (WGS) entry which is preliminary data.</text>
</comment>
<feature type="domain" description="DUF2062" evidence="3">
    <location>
        <begin position="69"/>
        <end position="139"/>
    </location>
</feature>
<name>A0A2U2HLV0_9BURK</name>
<dbReference type="EMBL" id="PXWF02000191">
    <property type="protein sequence ID" value="PWF48494.1"/>
    <property type="molecule type" value="Genomic_DNA"/>
</dbReference>
<accession>A0A2U2HLV0</accession>
<evidence type="ECO:0000256" key="1">
    <source>
        <dbReference type="SAM" id="MobiDB-lite"/>
    </source>
</evidence>
<keyword evidence="2" id="KW-0812">Transmembrane</keyword>
<reference evidence="4 5" key="1">
    <citation type="submission" date="2018-04" db="EMBL/GenBank/DDBJ databases">
        <title>Massilia violaceinigra sp. nov., a novel purple-pigmented bacterium isolated from Tianshan glacier, Xinjiang, China.</title>
        <authorList>
            <person name="Wang H."/>
        </authorList>
    </citation>
    <scope>NUCLEOTIDE SEQUENCE [LARGE SCALE GENOMIC DNA]</scope>
    <source>
        <strain evidence="4 5">B448-2</strain>
    </source>
</reference>
<protein>
    <submittedName>
        <fullName evidence="4">DUF2062 domain-containing protein</fullName>
    </submittedName>
</protein>
<sequence length="139" mass="15193">MPAAARLAPIPDLRRVSAAAAFHRTSWRRASAEPSKMRQSSRRPLPTPMRFPYFTLPSPQSLRQSRLLKPLGRYLHHHFLWQFNRRAVAGGLAAGLFSGLILPLGQIGLAAVAAIVFRVNLPVAALSTLVTNPLTVGPI</sequence>
<dbReference type="InterPro" id="IPR018639">
    <property type="entry name" value="DUF2062"/>
</dbReference>
<evidence type="ECO:0000256" key="2">
    <source>
        <dbReference type="SAM" id="Phobius"/>
    </source>
</evidence>
<keyword evidence="2" id="KW-1133">Transmembrane helix</keyword>
<feature type="region of interest" description="Disordered" evidence="1">
    <location>
        <begin position="30"/>
        <end position="49"/>
    </location>
</feature>
<evidence type="ECO:0000313" key="4">
    <source>
        <dbReference type="EMBL" id="PWF48494.1"/>
    </source>
</evidence>
<dbReference type="OrthoDB" id="5296274at2"/>
<keyword evidence="2" id="KW-0472">Membrane</keyword>
<dbReference type="PANTHER" id="PTHR40547">
    <property type="entry name" value="SLL0298 PROTEIN"/>
    <property type="match status" value="1"/>
</dbReference>